<feature type="domain" description="Nephrocystin 3-like N-terminal" evidence="2">
    <location>
        <begin position="46"/>
        <end position="201"/>
    </location>
</feature>
<reference evidence="3 4" key="1">
    <citation type="submission" date="2024-01" db="EMBL/GenBank/DDBJ databases">
        <title>A draft genome for the cacao thread blight pathogen Marasmiellus scandens.</title>
        <authorList>
            <person name="Baruah I.K."/>
            <person name="Leung J."/>
            <person name="Bukari Y."/>
            <person name="Amoako-Attah I."/>
            <person name="Meinhardt L.W."/>
            <person name="Bailey B.A."/>
            <person name="Cohen S.P."/>
        </authorList>
    </citation>
    <scope>NUCLEOTIDE SEQUENCE [LARGE SCALE GENOMIC DNA]</scope>
    <source>
        <strain evidence="3 4">GH-19</strain>
    </source>
</reference>
<sequence>MHILGADSVYGLPEGRVTYAAFHNSAENENASKCFPNTRDDIMKLITAWVRDRQQSPICWVYGPAGSGKSTIAYTMAEQFRNATATFFFTRDSAERTVNKNFFPTVAFQLATLFPHFGRALQIILSHNPSFVDQKLQAQLENLILSPFSSPSLAQLTSPVLVIVDGLDECQPEDCRALIRVFVRNLDSLSSTAIRILLFSRRESFILEELQGQCYHLDLWRFPADNSIYHFYRHSFSEIRRKKSRLMQNVKQPWPSDDELQQLVQKTGGLFIYASTLVKFVEDDKGLPEQRLQKVLSQYSGLDGLYHQILGQAVASRSQQEKAMIRNVIGTMLVLQHPVSLRTLLQFLDYEENGEIRLWLDDCISFLMIPDSQETPIQFYHASLPEFLMEEKRSQQYYINPGAYHIFAVENCLLAIERRFKDNITKAAGHYACNHWYHHMMEAVKMEDKICEWWVQYVEMIADQWFALWHQCANDPDLADDIVNLVLVFKGSSNVPKKLHNVLIKILDLLEVSFQSTQEIT</sequence>
<dbReference type="PANTHER" id="PTHR10039">
    <property type="entry name" value="AMELOGENIN"/>
    <property type="match status" value="1"/>
</dbReference>
<evidence type="ECO:0000313" key="3">
    <source>
        <dbReference type="EMBL" id="KAK7436170.1"/>
    </source>
</evidence>
<dbReference type="Gene3D" id="3.40.50.300">
    <property type="entry name" value="P-loop containing nucleotide triphosphate hydrolases"/>
    <property type="match status" value="1"/>
</dbReference>
<keyword evidence="1" id="KW-0677">Repeat</keyword>
<dbReference type="PANTHER" id="PTHR10039:SF17">
    <property type="entry name" value="FUNGAL STAND N-TERMINAL GOODBYE DOMAIN-CONTAINING PROTEIN-RELATED"/>
    <property type="match status" value="1"/>
</dbReference>
<dbReference type="SUPFAM" id="SSF52540">
    <property type="entry name" value="P-loop containing nucleoside triphosphate hydrolases"/>
    <property type="match status" value="1"/>
</dbReference>
<dbReference type="InterPro" id="IPR027417">
    <property type="entry name" value="P-loop_NTPase"/>
</dbReference>
<dbReference type="Pfam" id="PF24883">
    <property type="entry name" value="NPHP3_N"/>
    <property type="match status" value="1"/>
</dbReference>
<evidence type="ECO:0000313" key="4">
    <source>
        <dbReference type="Proteomes" id="UP001498398"/>
    </source>
</evidence>
<evidence type="ECO:0000259" key="2">
    <source>
        <dbReference type="Pfam" id="PF24883"/>
    </source>
</evidence>
<name>A0ABR1IR73_9AGAR</name>
<dbReference type="Proteomes" id="UP001498398">
    <property type="component" value="Unassembled WGS sequence"/>
</dbReference>
<dbReference type="EMBL" id="JBANRG010000097">
    <property type="protein sequence ID" value="KAK7436170.1"/>
    <property type="molecule type" value="Genomic_DNA"/>
</dbReference>
<comment type="caution">
    <text evidence="3">The sequence shown here is derived from an EMBL/GenBank/DDBJ whole genome shotgun (WGS) entry which is preliminary data.</text>
</comment>
<proteinExistence type="predicted"/>
<gene>
    <name evidence="3" type="ORF">VKT23_019247</name>
</gene>
<protein>
    <recommendedName>
        <fullName evidence="2">Nephrocystin 3-like N-terminal domain-containing protein</fullName>
    </recommendedName>
</protein>
<evidence type="ECO:0000256" key="1">
    <source>
        <dbReference type="ARBA" id="ARBA00022737"/>
    </source>
</evidence>
<organism evidence="3 4">
    <name type="scientific">Marasmiellus scandens</name>
    <dbReference type="NCBI Taxonomy" id="2682957"/>
    <lineage>
        <taxon>Eukaryota</taxon>
        <taxon>Fungi</taxon>
        <taxon>Dikarya</taxon>
        <taxon>Basidiomycota</taxon>
        <taxon>Agaricomycotina</taxon>
        <taxon>Agaricomycetes</taxon>
        <taxon>Agaricomycetidae</taxon>
        <taxon>Agaricales</taxon>
        <taxon>Marasmiineae</taxon>
        <taxon>Omphalotaceae</taxon>
        <taxon>Marasmiellus</taxon>
    </lineage>
</organism>
<accession>A0ABR1IR73</accession>
<keyword evidence="4" id="KW-1185">Reference proteome</keyword>
<dbReference type="InterPro" id="IPR056884">
    <property type="entry name" value="NPHP3-like_N"/>
</dbReference>